<gene>
    <name evidence="1" type="ORF">GQ588_03220</name>
</gene>
<dbReference type="InterPro" id="IPR010897">
    <property type="entry name" value="Spore_II_P"/>
</dbReference>
<proteinExistence type="predicted"/>
<dbReference type="Pfam" id="PF07454">
    <property type="entry name" value="SpoIIP"/>
    <property type="match status" value="1"/>
</dbReference>
<sequence length="322" mass="35664">MALLAFSVYFCISNDSFQYTIKILSEKSFPFELILLEGAPGMSYPQRTYISDTRNAAAGIGMYLLTGVNISDARTYFLSFYAPPSEGPTWLGWAYYPNDPEMEGPLLEPLDNPFYHDPEPIKSAQDVLVSIYHTHSAESYSGDGGADRSAGGENGDIVEIGQLLTEKLNQAGINTAHSEEVNDAVYIQAYNHSYLAAKKMLEKNPTTRLLIDLHRDGLPSQVGKDTAKINGQECARVMIVIGQKNQNWEKNDAIAREIIKIAEKKYPGLFFPKIRYASEARYNQYLTDGAILLEIGSQLNTLEEAQAAAGPIAEVLKEYLGK</sequence>
<dbReference type="NCBIfam" id="TIGR02867">
    <property type="entry name" value="spore_II_P"/>
    <property type="match status" value="1"/>
</dbReference>
<dbReference type="AlphaFoldDB" id="A0A857DGW8"/>
<organism evidence="1 2">
    <name type="scientific">Dehalobacter restrictus</name>
    <dbReference type="NCBI Taxonomy" id="55583"/>
    <lineage>
        <taxon>Bacteria</taxon>
        <taxon>Bacillati</taxon>
        <taxon>Bacillota</taxon>
        <taxon>Clostridia</taxon>
        <taxon>Eubacteriales</taxon>
        <taxon>Desulfitobacteriaceae</taxon>
        <taxon>Dehalobacter</taxon>
    </lineage>
</organism>
<evidence type="ECO:0000313" key="1">
    <source>
        <dbReference type="EMBL" id="QGZ99731.1"/>
    </source>
</evidence>
<name>A0A857DGW8_9FIRM</name>
<dbReference type="Proteomes" id="UP000430508">
    <property type="component" value="Chromosome"/>
</dbReference>
<protein>
    <submittedName>
        <fullName evidence="1">Stage II sporulation protein P</fullName>
    </submittedName>
</protein>
<evidence type="ECO:0000313" key="2">
    <source>
        <dbReference type="Proteomes" id="UP000430508"/>
    </source>
</evidence>
<accession>A0A857DGW8</accession>
<reference evidence="1 2" key="1">
    <citation type="submission" date="2019-12" db="EMBL/GenBank/DDBJ databases">
        <title>Sequence classification of anaerobic respiratory reductive dehalogenases: First we see many, then we see few.</title>
        <authorList>
            <person name="Molenda O."/>
            <person name="Puentes Jacome L.A."/>
            <person name="Cao X."/>
            <person name="Nesbo C.L."/>
            <person name="Tang S."/>
            <person name="Morson N."/>
            <person name="Patron J."/>
            <person name="Lomheim L."/>
            <person name="Wishart D.S."/>
            <person name="Edwards E.A."/>
        </authorList>
    </citation>
    <scope>NUCLEOTIDE SEQUENCE [LARGE SCALE GENOMIC DNA]</scope>
    <source>
        <strain evidence="1 2">12DCA</strain>
    </source>
</reference>
<dbReference type="EMBL" id="CP046996">
    <property type="protein sequence ID" value="QGZ99731.1"/>
    <property type="molecule type" value="Genomic_DNA"/>
</dbReference>